<comment type="caution">
    <text evidence="2">The sequence shown here is derived from an EMBL/GenBank/DDBJ whole genome shotgun (WGS) entry which is preliminary data.</text>
</comment>
<protein>
    <submittedName>
        <fullName evidence="2">Uncharacterized protein</fullName>
    </submittedName>
</protein>
<gene>
    <name evidence="2" type="ORF">PUN28_008101</name>
</gene>
<reference evidence="2 3" key="1">
    <citation type="submission" date="2023-03" db="EMBL/GenBank/DDBJ databases">
        <title>High recombination rates correlate with genetic variation in Cardiocondyla obscurior ants.</title>
        <authorList>
            <person name="Errbii M."/>
        </authorList>
    </citation>
    <scope>NUCLEOTIDE SEQUENCE [LARGE SCALE GENOMIC DNA]</scope>
    <source>
        <strain evidence="2">Alpha-2009</strain>
        <tissue evidence="2">Whole body</tissue>
    </source>
</reference>
<sequence length="88" mass="10138">MPCEICAREKPVAPRKFINFPRALRNRSRLNNNADSTGRADRLIIPGRETVSNGAIYDTRRAVDENERRDSHDIWLRPPGRPGREMPI</sequence>
<evidence type="ECO:0000256" key="1">
    <source>
        <dbReference type="SAM" id="MobiDB-lite"/>
    </source>
</evidence>
<dbReference type="EMBL" id="JADYXP020000007">
    <property type="protein sequence ID" value="KAL0120212.1"/>
    <property type="molecule type" value="Genomic_DNA"/>
</dbReference>
<evidence type="ECO:0000313" key="2">
    <source>
        <dbReference type="EMBL" id="KAL0120212.1"/>
    </source>
</evidence>
<feature type="region of interest" description="Disordered" evidence="1">
    <location>
        <begin position="67"/>
        <end position="88"/>
    </location>
</feature>
<dbReference type="AlphaFoldDB" id="A0AAW2FY90"/>
<accession>A0AAW2FY90</accession>
<name>A0AAW2FY90_9HYME</name>
<evidence type="ECO:0000313" key="3">
    <source>
        <dbReference type="Proteomes" id="UP001430953"/>
    </source>
</evidence>
<keyword evidence="3" id="KW-1185">Reference proteome</keyword>
<dbReference type="Proteomes" id="UP001430953">
    <property type="component" value="Unassembled WGS sequence"/>
</dbReference>
<organism evidence="2 3">
    <name type="scientific">Cardiocondyla obscurior</name>
    <dbReference type="NCBI Taxonomy" id="286306"/>
    <lineage>
        <taxon>Eukaryota</taxon>
        <taxon>Metazoa</taxon>
        <taxon>Ecdysozoa</taxon>
        <taxon>Arthropoda</taxon>
        <taxon>Hexapoda</taxon>
        <taxon>Insecta</taxon>
        <taxon>Pterygota</taxon>
        <taxon>Neoptera</taxon>
        <taxon>Endopterygota</taxon>
        <taxon>Hymenoptera</taxon>
        <taxon>Apocrita</taxon>
        <taxon>Aculeata</taxon>
        <taxon>Formicoidea</taxon>
        <taxon>Formicidae</taxon>
        <taxon>Myrmicinae</taxon>
        <taxon>Cardiocondyla</taxon>
    </lineage>
</organism>
<proteinExistence type="predicted"/>